<proteinExistence type="predicted"/>
<keyword evidence="5" id="KW-0732">Signal</keyword>
<keyword evidence="2" id="KW-0201">Cytochrome c-type biogenesis</keyword>
<dbReference type="InterPro" id="IPR013766">
    <property type="entry name" value="Thioredoxin_domain"/>
</dbReference>
<evidence type="ECO:0000313" key="8">
    <source>
        <dbReference type="Proteomes" id="UP000660862"/>
    </source>
</evidence>
<gene>
    <name evidence="7" type="ORF">GCM10007415_25210</name>
</gene>
<dbReference type="Pfam" id="PF13905">
    <property type="entry name" value="Thioredoxin_8"/>
    <property type="match status" value="1"/>
</dbReference>
<sequence>MAKIAIVTVLTFVSLSGVMGQHAQVDRTYTLGDTVPDLPLGTYLMNFPDRQASLHDLRGKYVMLDFWETYCQPCINALPKLQSLQDKYADQLQIIAVTKDIEQNVRALLGRSEITKHQNIRIPFAIGDTVLQKAFPHAYIPHVVIVNPAGRVEGITHGAAITEERIAAMLSGDKIEWELKEDGIASFQQTDEQLANGAEETVDSSLLWSSYLKRGGSALSRIKRHDDGSIRSLHMECTPLHLFVRVFNLFNVTNTLLGNANHQRIIVDIADTLTYRLYADENNYSYGPIKFPYLDYPSHAAYWKENAYTYHAEFGPGVPDDQVRERILTDLNKALPIKGEIVKRERLCYVLRVRENARMLLDANVNELEPLSQGLPFDGYHIQINGKPIGELLKVLAMFISAPPIEDGTNIDFNVSMQLDFTDSPKRDPKSGYLINNELDMDVLRTELAKYGLYLEPEIRLVDMLLIHD</sequence>
<keyword evidence="8" id="KW-1185">Reference proteome</keyword>
<organism evidence="7 8">
    <name type="scientific">Parapedobacter pyrenivorans</name>
    <dbReference type="NCBI Taxonomy" id="1305674"/>
    <lineage>
        <taxon>Bacteria</taxon>
        <taxon>Pseudomonadati</taxon>
        <taxon>Bacteroidota</taxon>
        <taxon>Sphingobacteriia</taxon>
        <taxon>Sphingobacteriales</taxon>
        <taxon>Sphingobacteriaceae</taxon>
        <taxon>Parapedobacter</taxon>
    </lineage>
</organism>
<accession>A0A917HUS4</accession>
<comment type="caution">
    <text evidence="7">The sequence shown here is derived from an EMBL/GenBank/DDBJ whole genome shotgun (WGS) entry which is preliminary data.</text>
</comment>
<dbReference type="PROSITE" id="PS51352">
    <property type="entry name" value="THIOREDOXIN_2"/>
    <property type="match status" value="1"/>
</dbReference>
<dbReference type="CDD" id="cd02966">
    <property type="entry name" value="TlpA_like_family"/>
    <property type="match status" value="1"/>
</dbReference>
<evidence type="ECO:0000256" key="5">
    <source>
        <dbReference type="SAM" id="SignalP"/>
    </source>
</evidence>
<evidence type="ECO:0000256" key="3">
    <source>
        <dbReference type="ARBA" id="ARBA00023157"/>
    </source>
</evidence>
<protein>
    <recommendedName>
        <fullName evidence="6">Thioredoxin domain-containing protein</fullName>
    </recommendedName>
</protein>
<reference evidence="7" key="1">
    <citation type="journal article" date="2014" name="Int. J. Syst. Evol. Microbiol.">
        <title>Complete genome sequence of Corynebacterium casei LMG S-19264T (=DSM 44701T), isolated from a smear-ripened cheese.</title>
        <authorList>
            <consortium name="US DOE Joint Genome Institute (JGI-PGF)"/>
            <person name="Walter F."/>
            <person name="Albersmeier A."/>
            <person name="Kalinowski J."/>
            <person name="Ruckert C."/>
        </authorList>
    </citation>
    <scope>NUCLEOTIDE SEQUENCE</scope>
    <source>
        <strain evidence="7">CGMCC 1.12195</strain>
    </source>
</reference>
<reference evidence="7" key="2">
    <citation type="submission" date="2020-09" db="EMBL/GenBank/DDBJ databases">
        <authorList>
            <person name="Sun Q."/>
            <person name="Zhou Y."/>
        </authorList>
    </citation>
    <scope>NUCLEOTIDE SEQUENCE</scope>
    <source>
        <strain evidence="7">CGMCC 1.12195</strain>
    </source>
</reference>
<keyword evidence="3" id="KW-1015">Disulfide bond</keyword>
<dbReference type="PANTHER" id="PTHR42852:SF6">
    <property type="entry name" value="THIOL:DISULFIDE INTERCHANGE PROTEIN DSBE"/>
    <property type="match status" value="1"/>
</dbReference>
<dbReference type="InterPro" id="IPR012336">
    <property type="entry name" value="Thioredoxin-like_fold"/>
</dbReference>
<feature type="domain" description="Thioredoxin" evidence="6">
    <location>
        <begin position="29"/>
        <end position="175"/>
    </location>
</feature>
<dbReference type="Gene3D" id="3.40.30.10">
    <property type="entry name" value="Glutaredoxin"/>
    <property type="match status" value="1"/>
</dbReference>
<dbReference type="Proteomes" id="UP000660862">
    <property type="component" value="Unassembled WGS sequence"/>
</dbReference>
<dbReference type="GO" id="GO:0017004">
    <property type="term" value="P:cytochrome complex assembly"/>
    <property type="evidence" value="ECO:0007669"/>
    <property type="project" value="UniProtKB-KW"/>
</dbReference>
<comment type="subcellular location">
    <subcellularLocation>
        <location evidence="1">Cell envelope</location>
    </subcellularLocation>
</comment>
<name>A0A917HUS4_9SPHI</name>
<feature type="signal peptide" evidence="5">
    <location>
        <begin position="1"/>
        <end position="23"/>
    </location>
</feature>
<dbReference type="InterPro" id="IPR036249">
    <property type="entry name" value="Thioredoxin-like_sf"/>
</dbReference>
<dbReference type="InterPro" id="IPR050553">
    <property type="entry name" value="Thioredoxin_ResA/DsbE_sf"/>
</dbReference>
<dbReference type="AlphaFoldDB" id="A0A917HUS4"/>
<evidence type="ECO:0000256" key="2">
    <source>
        <dbReference type="ARBA" id="ARBA00022748"/>
    </source>
</evidence>
<dbReference type="EMBL" id="BMER01000002">
    <property type="protein sequence ID" value="GGG89865.1"/>
    <property type="molecule type" value="Genomic_DNA"/>
</dbReference>
<dbReference type="RefSeq" id="WP_188506404.1">
    <property type="nucleotide sequence ID" value="NZ_BMER01000002.1"/>
</dbReference>
<dbReference type="PANTHER" id="PTHR42852">
    <property type="entry name" value="THIOL:DISULFIDE INTERCHANGE PROTEIN DSBE"/>
    <property type="match status" value="1"/>
</dbReference>
<dbReference type="GO" id="GO:0030313">
    <property type="term" value="C:cell envelope"/>
    <property type="evidence" value="ECO:0007669"/>
    <property type="project" value="UniProtKB-SubCell"/>
</dbReference>
<evidence type="ECO:0000256" key="4">
    <source>
        <dbReference type="ARBA" id="ARBA00023284"/>
    </source>
</evidence>
<keyword evidence="4" id="KW-0676">Redox-active center</keyword>
<evidence type="ECO:0000313" key="7">
    <source>
        <dbReference type="EMBL" id="GGG89865.1"/>
    </source>
</evidence>
<evidence type="ECO:0000259" key="6">
    <source>
        <dbReference type="PROSITE" id="PS51352"/>
    </source>
</evidence>
<evidence type="ECO:0000256" key="1">
    <source>
        <dbReference type="ARBA" id="ARBA00004196"/>
    </source>
</evidence>
<dbReference type="SUPFAM" id="SSF52833">
    <property type="entry name" value="Thioredoxin-like"/>
    <property type="match status" value="1"/>
</dbReference>
<feature type="chain" id="PRO_5037678836" description="Thioredoxin domain-containing protein" evidence="5">
    <location>
        <begin position="24"/>
        <end position="469"/>
    </location>
</feature>